<dbReference type="Pfam" id="PF13838">
    <property type="entry name" value="Clathrin_H_link"/>
    <property type="match status" value="1"/>
</dbReference>
<proteinExistence type="predicted"/>
<sequence length="606" mass="67903">MAEFQTGKSTFAQSPFIGTSALPPITSASDRKFFDSLQKYIEYEKKCLTGPSEGYNEQRYNIYSSAFDKVIERTTAYKMVLSAIKKEYDTFISAVKRSHYEARHSHRRLRAKAAEPTAIMYYKMRAVQLQERIDIIRENTAKLHTELKTLQETRTERRSSEQNSSRSTELAHTGEIPGLTFPESVNLATLQTYLEKLERKHADLQRKKQGQYVSKQVQEDLEQKIQCALDHRYKLAKENLGLELRHRKMAFLYEAFSSWENSERPAPLTEFIPSILKKISQFKVRDSDYHDVSTEASEEDDPIKAEESKLLSDYLERFTQLFEGGEYEAAALHAAHSPHGILRNLETMDRFRGVRGYRGTLPPGLLYFHALMMAVSSGQQLPGEGLAVEGVRSALQNSCLEQVVHWVSQHRLTFSEELGDVLSAHAQEDAATADTCLALAQVVYSACELHRKAAVCMCKRGLIYRALEFIYNNQAFTEDDCLYLCADDCLCVVRSCPSVALLQGLTQGHTAALSLGRAAHSLMGTQTEELVYLLLETMQASGALQKAVLEDSACTPEGWSEISGRCREKGRPLLAQAIGSALTSLQGAVQLSPGSKSAELVESGFK</sequence>
<evidence type="ECO:0000256" key="1">
    <source>
        <dbReference type="ARBA" id="ARBA00023054"/>
    </source>
</evidence>
<dbReference type="InterPro" id="IPR012331">
    <property type="entry name" value="Clathrin_H-chain_linker"/>
</dbReference>
<dbReference type="SUPFAM" id="SSF48371">
    <property type="entry name" value="ARM repeat"/>
    <property type="match status" value="1"/>
</dbReference>
<organism evidence="4 5">
    <name type="scientific">Synaphobranchus kaupii</name>
    <name type="common">Kaup's arrowtooth eel</name>
    <dbReference type="NCBI Taxonomy" id="118154"/>
    <lineage>
        <taxon>Eukaryota</taxon>
        <taxon>Metazoa</taxon>
        <taxon>Chordata</taxon>
        <taxon>Craniata</taxon>
        <taxon>Vertebrata</taxon>
        <taxon>Euteleostomi</taxon>
        <taxon>Actinopterygii</taxon>
        <taxon>Neopterygii</taxon>
        <taxon>Teleostei</taxon>
        <taxon>Anguilliformes</taxon>
        <taxon>Synaphobranchidae</taxon>
        <taxon>Synaphobranchus</taxon>
    </lineage>
</organism>
<evidence type="ECO:0000313" key="5">
    <source>
        <dbReference type="Proteomes" id="UP001152622"/>
    </source>
</evidence>
<dbReference type="PANTHER" id="PTHR10292">
    <property type="entry name" value="CLATHRIN HEAVY CHAIN RELATED"/>
    <property type="match status" value="1"/>
</dbReference>
<feature type="region of interest" description="Disordered" evidence="2">
    <location>
        <begin position="148"/>
        <end position="171"/>
    </location>
</feature>
<evidence type="ECO:0000259" key="3">
    <source>
        <dbReference type="Pfam" id="PF15739"/>
    </source>
</evidence>
<feature type="compositionally biased region" description="Basic and acidic residues" evidence="2">
    <location>
        <begin position="148"/>
        <end position="160"/>
    </location>
</feature>
<reference evidence="4" key="1">
    <citation type="journal article" date="2023" name="Science">
        <title>Genome structures resolve the early diversification of teleost fishes.</title>
        <authorList>
            <person name="Parey E."/>
            <person name="Louis A."/>
            <person name="Montfort J."/>
            <person name="Bouchez O."/>
            <person name="Roques C."/>
            <person name="Iampietro C."/>
            <person name="Lluch J."/>
            <person name="Castinel A."/>
            <person name="Donnadieu C."/>
            <person name="Desvignes T."/>
            <person name="Floi Bucao C."/>
            <person name="Jouanno E."/>
            <person name="Wen M."/>
            <person name="Mejri S."/>
            <person name="Dirks R."/>
            <person name="Jansen H."/>
            <person name="Henkel C."/>
            <person name="Chen W.J."/>
            <person name="Zahm M."/>
            <person name="Cabau C."/>
            <person name="Klopp C."/>
            <person name="Thompson A.W."/>
            <person name="Robinson-Rechavi M."/>
            <person name="Braasch I."/>
            <person name="Lecointre G."/>
            <person name="Bobe J."/>
            <person name="Postlethwait J.H."/>
            <person name="Berthelot C."/>
            <person name="Roest Crollius H."/>
            <person name="Guiguen Y."/>
        </authorList>
    </citation>
    <scope>NUCLEOTIDE SEQUENCE</scope>
    <source>
        <strain evidence="4">WJC10195</strain>
    </source>
</reference>
<evidence type="ECO:0000256" key="2">
    <source>
        <dbReference type="SAM" id="MobiDB-lite"/>
    </source>
</evidence>
<dbReference type="PIRSF" id="PIRSF037469">
    <property type="entry name" value="Clathrin_H-chain-rel"/>
    <property type="match status" value="1"/>
</dbReference>
<dbReference type="Gene3D" id="1.25.40.30">
    <property type="match status" value="1"/>
</dbReference>
<evidence type="ECO:0000313" key="4">
    <source>
        <dbReference type="EMBL" id="KAJ8332604.1"/>
    </source>
</evidence>
<name>A0A9Q1E5H3_SYNKA</name>
<accession>A0A9Q1E5H3</accession>
<dbReference type="PANTHER" id="PTHR10292:SF11">
    <property type="entry name" value="CLATHRIN HEAVY CHAIN LINKER DOMAIN-CONTAINING PROTEIN 1"/>
    <property type="match status" value="1"/>
</dbReference>
<dbReference type="InterPro" id="IPR016024">
    <property type="entry name" value="ARM-type_fold"/>
</dbReference>
<dbReference type="Pfam" id="PF15739">
    <property type="entry name" value="TSNAXIP1_N"/>
    <property type="match status" value="1"/>
</dbReference>
<feature type="domain" description="Translin-associated factor X-interacting protein 1 N-terminal" evidence="3">
    <location>
        <begin position="38"/>
        <end position="150"/>
    </location>
</feature>
<dbReference type="OrthoDB" id="2113814at2759"/>
<dbReference type="Proteomes" id="UP001152622">
    <property type="component" value="Unassembled WGS sequence"/>
</dbReference>
<dbReference type="InterPro" id="IPR032755">
    <property type="entry name" value="TSNAXIP1_N"/>
</dbReference>
<dbReference type="AlphaFoldDB" id="A0A9Q1E5H3"/>
<keyword evidence="5" id="KW-1185">Reference proteome</keyword>
<dbReference type="InterPro" id="IPR017212">
    <property type="entry name" value="CLHC1"/>
</dbReference>
<gene>
    <name evidence="4" type="ORF">SKAU_G00423930</name>
</gene>
<keyword evidence="1" id="KW-0175">Coiled coil</keyword>
<feature type="compositionally biased region" description="Low complexity" evidence="2">
    <location>
        <begin position="161"/>
        <end position="170"/>
    </location>
</feature>
<comment type="caution">
    <text evidence="4">The sequence shown here is derived from an EMBL/GenBank/DDBJ whole genome shotgun (WGS) entry which is preliminary data.</text>
</comment>
<dbReference type="EMBL" id="JAINUF010000025">
    <property type="protein sequence ID" value="KAJ8332604.1"/>
    <property type="molecule type" value="Genomic_DNA"/>
</dbReference>
<protein>
    <recommendedName>
        <fullName evidence="3">Translin-associated factor X-interacting protein 1 N-terminal domain-containing protein</fullName>
    </recommendedName>
</protein>